<dbReference type="PANTHER" id="PTHR30055">
    <property type="entry name" value="HTH-TYPE TRANSCRIPTIONAL REGULATOR RUTR"/>
    <property type="match status" value="1"/>
</dbReference>
<dbReference type="PANTHER" id="PTHR30055:SF175">
    <property type="entry name" value="HTH-TYPE TRANSCRIPTIONAL REPRESSOR KSTR2"/>
    <property type="match status" value="1"/>
</dbReference>
<gene>
    <name evidence="7" type="ORF">NQV15_14345</name>
</gene>
<protein>
    <submittedName>
        <fullName evidence="7">TetR/AcrR family transcriptional regulator</fullName>
    </submittedName>
</protein>
<feature type="DNA-binding region" description="H-T-H motif" evidence="5">
    <location>
        <begin position="27"/>
        <end position="46"/>
    </location>
</feature>
<name>A0ABY5M7R0_9ACTN</name>
<keyword evidence="1" id="KW-0678">Repressor</keyword>
<dbReference type="Proteomes" id="UP001316184">
    <property type="component" value="Chromosome"/>
</dbReference>
<dbReference type="InterPro" id="IPR009057">
    <property type="entry name" value="Homeodomain-like_sf"/>
</dbReference>
<keyword evidence="2" id="KW-0805">Transcription regulation</keyword>
<dbReference type="SUPFAM" id="SSF48498">
    <property type="entry name" value="Tetracyclin repressor-like, C-terminal domain"/>
    <property type="match status" value="1"/>
</dbReference>
<dbReference type="InterPro" id="IPR050109">
    <property type="entry name" value="HTH-type_TetR-like_transc_reg"/>
</dbReference>
<evidence type="ECO:0000256" key="3">
    <source>
        <dbReference type="ARBA" id="ARBA00023125"/>
    </source>
</evidence>
<dbReference type="SUPFAM" id="SSF46689">
    <property type="entry name" value="Homeodomain-like"/>
    <property type="match status" value="1"/>
</dbReference>
<reference evidence="7 8" key="1">
    <citation type="submission" date="2022-08" db="EMBL/GenBank/DDBJ databases">
        <title>novel species in genus Aeromicrobium.</title>
        <authorList>
            <person name="Ye L."/>
        </authorList>
    </citation>
    <scope>NUCLEOTIDE SEQUENCE [LARGE SCALE GENOMIC DNA]</scope>
    <source>
        <strain evidence="8">zg-Y1379</strain>
    </source>
</reference>
<keyword evidence="8" id="KW-1185">Reference proteome</keyword>
<evidence type="ECO:0000256" key="5">
    <source>
        <dbReference type="PROSITE-ProRule" id="PRU00335"/>
    </source>
</evidence>
<dbReference type="InterPro" id="IPR041490">
    <property type="entry name" value="KstR2_TetR_C"/>
</dbReference>
<proteinExistence type="predicted"/>
<dbReference type="Gene3D" id="1.10.10.60">
    <property type="entry name" value="Homeodomain-like"/>
    <property type="match status" value="1"/>
</dbReference>
<feature type="domain" description="HTH tetR-type" evidence="6">
    <location>
        <begin position="4"/>
        <end position="64"/>
    </location>
</feature>
<evidence type="ECO:0000256" key="2">
    <source>
        <dbReference type="ARBA" id="ARBA00023015"/>
    </source>
</evidence>
<organism evidence="7 8">
    <name type="scientific">Aeromicrobium wangtongii</name>
    <dbReference type="NCBI Taxonomy" id="2969247"/>
    <lineage>
        <taxon>Bacteria</taxon>
        <taxon>Bacillati</taxon>
        <taxon>Actinomycetota</taxon>
        <taxon>Actinomycetes</taxon>
        <taxon>Propionibacteriales</taxon>
        <taxon>Nocardioidaceae</taxon>
        <taxon>Aeromicrobium</taxon>
    </lineage>
</organism>
<evidence type="ECO:0000313" key="8">
    <source>
        <dbReference type="Proteomes" id="UP001316184"/>
    </source>
</evidence>
<dbReference type="EMBL" id="CP102173">
    <property type="protein sequence ID" value="UUP13023.1"/>
    <property type="molecule type" value="Genomic_DNA"/>
</dbReference>
<dbReference type="PROSITE" id="PS50977">
    <property type="entry name" value="HTH_TETR_2"/>
    <property type="match status" value="1"/>
</dbReference>
<keyword evidence="3 5" id="KW-0238">DNA-binding</keyword>
<dbReference type="InterPro" id="IPR036271">
    <property type="entry name" value="Tet_transcr_reg_TetR-rel_C_sf"/>
</dbReference>
<keyword evidence="4" id="KW-0804">Transcription</keyword>
<dbReference type="RefSeq" id="WP_257125058.1">
    <property type="nucleotide sequence ID" value="NZ_CP102173.1"/>
</dbReference>
<dbReference type="Pfam" id="PF17932">
    <property type="entry name" value="TetR_C_24"/>
    <property type="match status" value="1"/>
</dbReference>
<evidence type="ECO:0000313" key="7">
    <source>
        <dbReference type="EMBL" id="UUP13023.1"/>
    </source>
</evidence>
<dbReference type="Gene3D" id="1.10.357.10">
    <property type="entry name" value="Tetracycline Repressor, domain 2"/>
    <property type="match status" value="1"/>
</dbReference>
<evidence type="ECO:0000259" key="6">
    <source>
        <dbReference type="PROSITE" id="PS50977"/>
    </source>
</evidence>
<evidence type="ECO:0000256" key="4">
    <source>
        <dbReference type="ARBA" id="ARBA00023163"/>
    </source>
</evidence>
<sequence length="196" mass="21754">MPRPSRWDDVVAAAARVFSEKGFGGASLEDVATEVGMLKGSLYNYIKSKEDLLFAVVRPDAEELLTNARQLKVKDLPASEKLRQIVLVHVEIIDRHLPYVSVYVQEIAGRGISKEWADMDREYMHLVEQVFVEGAESGAFDRGLDAKMAARSLIGAMNWMTRWYEPGDPAQARAVAAQLSDVFLSGVLARRTADPS</sequence>
<evidence type="ECO:0000256" key="1">
    <source>
        <dbReference type="ARBA" id="ARBA00022491"/>
    </source>
</evidence>
<dbReference type="InterPro" id="IPR001647">
    <property type="entry name" value="HTH_TetR"/>
</dbReference>
<dbReference type="Pfam" id="PF00440">
    <property type="entry name" value="TetR_N"/>
    <property type="match status" value="1"/>
</dbReference>
<dbReference type="PRINTS" id="PR00455">
    <property type="entry name" value="HTHTETR"/>
</dbReference>
<accession>A0ABY5M7R0</accession>